<dbReference type="InterPro" id="IPR003018">
    <property type="entry name" value="GAF"/>
</dbReference>
<dbReference type="InterPro" id="IPR000014">
    <property type="entry name" value="PAS"/>
</dbReference>
<accession>A0ABD5Z8S9</accession>
<dbReference type="PROSITE" id="PS50112">
    <property type="entry name" value="PAS"/>
    <property type="match status" value="1"/>
</dbReference>
<dbReference type="InterPro" id="IPR029016">
    <property type="entry name" value="GAF-like_dom_sf"/>
</dbReference>
<proteinExistence type="predicted"/>
<keyword evidence="3" id="KW-0805">Transcription regulation</keyword>
<dbReference type="PANTHER" id="PTHR34236">
    <property type="entry name" value="DIMETHYL SULFOXIDE REDUCTASE TRANSCRIPTIONAL ACTIVATOR"/>
    <property type="match status" value="1"/>
</dbReference>
<feature type="region of interest" description="Disordered" evidence="5">
    <location>
        <begin position="209"/>
        <end position="233"/>
    </location>
</feature>
<sequence length="981" mass="108020">MNETGGSVRFVGPDGGALATMAERLANRRSFGFEVTHETDAADAADAADAPTYLDDVTCVVSAARLSDRSGLDLFDAVRSRRPNLPFLLFVGGDGGDANLTSRALDAGVTDVVRSDSPEAEALLERRVTNAVEKYRAERTTERGTRAIETAREGISLLDEDGRFSYVNPAYAETYGYDTEELLGEHWETLYPEGQSDRVRETILPAVSESGTWEGETTGRRRDGSTFPERHTLAETPDGGFVCAVSDISEEKRRLRTLHERERFLRRLYEVTADTERDVESKLDALLDLGRERFDVDLGGFARIDSDEDLFRVESVRGDHDDLVAGAQVSLSETYCRLLADTDSPVTVSDPVAAGFGDAACFREFGVESYLGTKVVVGGEEYGSLFFVSTEERRSFDDTERATLDLMGELVRAELERDHYERRLESLTAVTRDLMSADDEADLHRRIVTDAAPRLDFPHVALAGLDDDGSLGIVDRTDALAGQSLAPLCRNEGVGWRALVEGDLQTTDDPGVPELGGVTAVPLGNHGVLLVGREAGCSDEDVEFVRAFASSVETVFDRLDRERLLQQREERLSEQNEALERLNRVNDIIRSIDQGLVSATSRREIEEVVCRHLGDRGPYELAWIGERDETSNEVVPRAWHGNEKGYLDESTFTVDGAPTGEGPAGRALKTREPQVIDDILTDPSFDPWRQEALNRGYRSCAALPLTYRQSGYGVLTIYAGRPDALSGLERSVLTDLSETIAYAIDAIETKRSLVSDRVVELEFGLVDLDVVDLARELDAELTVRNVVARSDGGLRAYVSVDGASGATFENASPRRTVTDFDVVAEHEDSCLLEVRLTDESVHARVLDHGGVVQGITATPTGATVDVTLSTSRDAREFVETFSRHYPDAELLAKREREREGERPVEFRSRVADDLTDRQLEALQTAYFSGFFATPRHRTGTEIAESLGVSQPTFNSHLRAAHRKVFDRLFAESGVGADTDAD</sequence>
<dbReference type="EMBL" id="JBHTAR010000011">
    <property type="protein sequence ID" value="MFC7201572.1"/>
    <property type="molecule type" value="Genomic_DNA"/>
</dbReference>
<dbReference type="InterPro" id="IPR035965">
    <property type="entry name" value="PAS-like_dom_sf"/>
</dbReference>
<dbReference type="Gene3D" id="3.30.450.20">
    <property type="entry name" value="PAS domain"/>
    <property type="match status" value="1"/>
</dbReference>
<dbReference type="PANTHER" id="PTHR34236:SF1">
    <property type="entry name" value="DIMETHYL SULFOXIDE REDUCTASE TRANSCRIPTIONAL ACTIVATOR"/>
    <property type="match status" value="1"/>
</dbReference>
<dbReference type="SUPFAM" id="SSF55785">
    <property type="entry name" value="PYP-like sensor domain (PAS domain)"/>
    <property type="match status" value="1"/>
</dbReference>
<dbReference type="Gene3D" id="3.30.450.40">
    <property type="match status" value="3"/>
</dbReference>
<name>A0ABD5Z8S9_9EURY</name>
<dbReference type="InterPro" id="IPR013767">
    <property type="entry name" value="PAS_fold"/>
</dbReference>
<dbReference type="SUPFAM" id="SSF52172">
    <property type="entry name" value="CheY-like"/>
    <property type="match status" value="1"/>
</dbReference>
<dbReference type="Pfam" id="PF04967">
    <property type="entry name" value="HTH_10"/>
    <property type="match status" value="1"/>
</dbReference>
<dbReference type="InterPro" id="IPR011006">
    <property type="entry name" value="CheY-like_superfamily"/>
</dbReference>
<keyword evidence="1" id="KW-0808">Transferase</keyword>
<dbReference type="SMART" id="SM00091">
    <property type="entry name" value="PAS"/>
    <property type="match status" value="1"/>
</dbReference>
<dbReference type="RefSeq" id="WP_279528316.1">
    <property type="nucleotide sequence ID" value="NZ_CP122312.1"/>
</dbReference>
<dbReference type="Pfam" id="PF00989">
    <property type="entry name" value="PAS"/>
    <property type="match status" value="1"/>
</dbReference>
<organism evidence="7 8">
    <name type="scientific">Halospeciosus flavus</name>
    <dbReference type="NCBI Taxonomy" id="3032283"/>
    <lineage>
        <taxon>Archaea</taxon>
        <taxon>Methanobacteriati</taxon>
        <taxon>Methanobacteriota</taxon>
        <taxon>Stenosarchaea group</taxon>
        <taxon>Halobacteria</taxon>
        <taxon>Halobacteriales</taxon>
        <taxon>Halobacteriaceae</taxon>
        <taxon>Halospeciosus</taxon>
    </lineage>
</organism>
<keyword evidence="8" id="KW-1185">Reference proteome</keyword>
<evidence type="ECO:0000256" key="2">
    <source>
        <dbReference type="ARBA" id="ARBA00022777"/>
    </source>
</evidence>
<dbReference type="Pfam" id="PF13185">
    <property type="entry name" value="GAF_2"/>
    <property type="match status" value="2"/>
</dbReference>
<dbReference type="AlphaFoldDB" id="A0ABD5Z8S9"/>
<evidence type="ECO:0000256" key="3">
    <source>
        <dbReference type="ARBA" id="ARBA00023015"/>
    </source>
</evidence>
<evidence type="ECO:0000313" key="8">
    <source>
        <dbReference type="Proteomes" id="UP001596447"/>
    </source>
</evidence>
<protein>
    <submittedName>
        <fullName evidence="7">Bacterio-opsin activator domain-containing protein</fullName>
    </submittedName>
</protein>
<dbReference type="SUPFAM" id="SSF55781">
    <property type="entry name" value="GAF domain-like"/>
    <property type="match status" value="3"/>
</dbReference>
<keyword evidence="2" id="KW-0418">Kinase</keyword>
<evidence type="ECO:0000256" key="5">
    <source>
        <dbReference type="SAM" id="MobiDB-lite"/>
    </source>
</evidence>
<dbReference type="InterPro" id="IPR031803">
    <property type="entry name" value="BAT_GAF/HTH-assoc"/>
</dbReference>
<dbReference type="Pfam" id="PF15915">
    <property type="entry name" value="BAT"/>
    <property type="match status" value="1"/>
</dbReference>
<reference evidence="7 8" key="1">
    <citation type="journal article" date="2019" name="Int. J. Syst. Evol. Microbiol.">
        <title>The Global Catalogue of Microorganisms (GCM) 10K type strain sequencing project: providing services to taxonomists for standard genome sequencing and annotation.</title>
        <authorList>
            <consortium name="The Broad Institute Genomics Platform"/>
            <consortium name="The Broad Institute Genome Sequencing Center for Infectious Disease"/>
            <person name="Wu L."/>
            <person name="Ma J."/>
        </authorList>
    </citation>
    <scope>NUCLEOTIDE SEQUENCE [LARGE SCALE GENOMIC DNA]</scope>
    <source>
        <strain evidence="7 8">XZGYJ-43</strain>
    </source>
</reference>
<dbReference type="NCBIfam" id="TIGR00229">
    <property type="entry name" value="sensory_box"/>
    <property type="match status" value="1"/>
</dbReference>
<comment type="caution">
    <text evidence="7">The sequence shown here is derived from an EMBL/GenBank/DDBJ whole genome shotgun (WGS) entry which is preliminary data.</text>
</comment>
<evidence type="ECO:0000313" key="7">
    <source>
        <dbReference type="EMBL" id="MFC7201572.1"/>
    </source>
</evidence>
<dbReference type="CDD" id="cd00130">
    <property type="entry name" value="PAS"/>
    <property type="match status" value="1"/>
</dbReference>
<dbReference type="Gene3D" id="3.40.50.2300">
    <property type="match status" value="1"/>
</dbReference>
<dbReference type="GO" id="GO:0016301">
    <property type="term" value="F:kinase activity"/>
    <property type="evidence" value="ECO:0007669"/>
    <property type="project" value="UniProtKB-KW"/>
</dbReference>
<feature type="domain" description="PAS" evidence="6">
    <location>
        <begin position="140"/>
        <end position="193"/>
    </location>
</feature>
<dbReference type="SMART" id="SM00065">
    <property type="entry name" value="GAF"/>
    <property type="match status" value="2"/>
</dbReference>
<dbReference type="InterPro" id="IPR007050">
    <property type="entry name" value="HTH_bacterioopsin"/>
</dbReference>
<evidence type="ECO:0000259" key="6">
    <source>
        <dbReference type="PROSITE" id="PS50112"/>
    </source>
</evidence>
<feature type="compositionally biased region" description="Basic and acidic residues" evidence="5">
    <location>
        <begin position="217"/>
        <end position="233"/>
    </location>
</feature>
<dbReference type="Proteomes" id="UP001596447">
    <property type="component" value="Unassembled WGS sequence"/>
</dbReference>
<evidence type="ECO:0000256" key="4">
    <source>
        <dbReference type="ARBA" id="ARBA00023163"/>
    </source>
</evidence>
<gene>
    <name evidence="7" type="ORF">ACFQJ9_19535</name>
</gene>
<evidence type="ECO:0000256" key="1">
    <source>
        <dbReference type="ARBA" id="ARBA00022679"/>
    </source>
</evidence>
<keyword evidence="4" id="KW-0804">Transcription</keyword>